<evidence type="ECO:0000313" key="1">
    <source>
        <dbReference type="EMBL" id="JAH93026.1"/>
    </source>
</evidence>
<name>A0A0E9WRX4_ANGAN</name>
<reference evidence="1" key="2">
    <citation type="journal article" date="2015" name="Fish Shellfish Immunol.">
        <title>Early steps in the European eel (Anguilla anguilla)-Vibrio vulnificus interaction in the gills: Role of the RtxA13 toxin.</title>
        <authorList>
            <person name="Callol A."/>
            <person name="Pajuelo D."/>
            <person name="Ebbesson L."/>
            <person name="Teles M."/>
            <person name="MacKenzie S."/>
            <person name="Amaro C."/>
        </authorList>
    </citation>
    <scope>NUCLEOTIDE SEQUENCE</scope>
</reference>
<reference evidence="1" key="1">
    <citation type="submission" date="2014-11" db="EMBL/GenBank/DDBJ databases">
        <authorList>
            <person name="Amaro Gonzalez C."/>
        </authorList>
    </citation>
    <scope>NUCLEOTIDE SEQUENCE</scope>
</reference>
<protein>
    <submittedName>
        <fullName evidence="1">Uncharacterized protein</fullName>
    </submittedName>
</protein>
<sequence>MPMLKPLCLPLQHRYKLSFHVGGRSIRAQMSIFCMTKYFNWFTFLISEHESREPLSLCIAVLVSLSDKNKKLKINSK</sequence>
<proteinExistence type="predicted"/>
<accession>A0A0E9WRX4</accession>
<organism evidence="1">
    <name type="scientific">Anguilla anguilla</name>
    <name type="common">European freshwater eel</name>
    <name type="synonym">Muraena anguilla</name>
    <dbReference type="NCBI Taxonomy" id="7936"/>
    <lineage>
        <taxon>Eukaryota</taxon>
        <taxon>Metazoa</taxon>
        <taxon>Chordata</taxon>
        <taxon>Craniata</taxon>
        <taxon>Vertebrata</taxon>
        <taxon>Euteleostomi</taxon>
        <taxon>Actinopterygii</taxon>
        <taxon>Neopterygii</taxon>
        <taxon>Teleostei</taxon>
        <taxon>Anguilliformes</taxon>
        <taxon>Anguillidae</taxon>
        <taxon>Anguilla</taxon>
    </lineage>
</organism>
<dbReference type="AlphaFoldDB" id="A0A0E9WRX4"/>
<dbReference type="EMBL" id="GBXM01015551">
    <property type="protein sequence ID" value="JAH93026.1"/>
    <property type="molecule type" value="Transcribed_RNA"/>
</dbReference>